<reference evidence="3" key="1">
    <citation type="submission" date="2017-12" db="EMBL/GenBank/DDBJ databases">
        <authorList>
            <person name="Martens C."/>
            <person name="Dahlstrom E."/>
            <person name="Barbian K."/>
            <person name="Sykora L."/>
            <person name="Ricklefs S."/>
            <person name="Bruno D."/>
            <person name="Anzick I."/>
            <person name="Myles I."/>
            <person name="Datta S.K."/>
        </authorList>
    </citation>
    <scope>NUCLEOTIDE SEQUENCE</scope>
    <source>
        <strain evidence="3">AD2</strain>
    </source>
</reference>
<gene>
    <name evidence="3" type="ORF">RADP37_02267</name>
</gene>
<evidence type="ECO:0000256" key="1">
    <source>
        <dbReference type="SAM" id="MobiDB-lite"/>
    </source>
</evidence>
<feature type="region of interest" description="Disordered" evidence="1">
    <location>
        <begin position="91"/>
        <end position="128"/>
    </location>
</feature>
<organism evidence="3">
    <name type="scientific">Roseomonas mucosa</name>
    <dbReference type="NCBI Taxonomy" id="207340"/>
    <lineage>
        <taxon>Bacteria</taxon>
        <taxon>Pseudomonadati</taxon>
        <taxon>Pseudomonadota</taxon>
        <taxon>Alphaproteobacteria</taxon>
        <taxon>Acetobacterales</taxon>
        <taxon>Roseomonadaceae</taxon>
        <taxon>Roseomonas</taxon>
    </lineage>
</organism>
<dbReference type="Pfam" id="PF10135">
    <property type="entry name" value="Rod-binding"/>
    <property type="match status" value="1"/>
</dbReference>
<name>A0A4Y1MXJ8_9PROT</name>
<proteinExistence type="predicted"/>
<sequence>MGPTLPATLSGQPPRAEAMREAARKFEAQALGALLQPAFATVSGGSFGGGAAEGQWRPMLVDAYAEAWSRQGGIGLAASVLQEMLRAQSANASASASASASSSAGAGGGTGTDAANLSSTLEGGESPA</sequence>
<feature type="compositionally biased region" description="Low complexity" evidence="1">
    <location>
        <begin position="91"/>
        <end position="104"/>
    </location>
</feature>
<dbReference type="EMBL" id="CP025189">
    <property type="protein sequence ID" value="AWV22661.1"/>
    <property type="molecule type" value="Genomic_DNA"/>
</dbReference>
<evidence type="ECO:0000313" key="3">
    <source>
        <dbReference type="EMBL" id="AWV22661.1"/>
    </source>
</evidence>
<dbReference type="AlphaFoldDB" id="A0A4Y1MXJ8"/>
<feature type="domain" description="Flagellar protein FlgJ N-terminal" evidence="2">
    <location>
        <begin position="40"/>
        <end position="81"/>
    </location>
</feature>
<accession>A0A4Y1MXJ8</accession>
<evidence type="ECO:0000259" key="2">
    <source>
        <dbReference type="Pfam" id="PF10135"/>
    </source>
</evidence>
<dbReference type="InterPro" id="IPR019301">
    <property type="entry name" value="Flagellar_prot_FlgJ_N"/>
</dbReference>
<protein>
    <submittedName>
        <fullName evidence="3">Chemotactic signal-response protein cheL</fullName>
    </submittedName>
</protein>
<dbReference type="RefSeq" id="WP_314214642.1">
    <property type="nucleotide sequence ID" value="NZ_CP025189.1"/>
</dbReference>